<feature type="region of interest" description="Disordered" evidence="2">
    <location>
        <begin position="527"/>
        <end position="617"/>
    </location>
</feature>
<dbReference type="EMBL" id="PDXB01000017">
    <property type="protein sequence ID" value="RYN26376.1"/>
    <property type="molecule type" value="Genomic_DNA"/>
</dbReference>
<dbReference type="InterPro" id="IPR050863">
    <property type="entry name" value="CenT-Element_Derived"/>
</dbReference>
<evidence type="ECO:0000259" key="3">
    <source>
        <dbReference type="PROSITE" id="PS51253"/>
    </source>
</evidence>
<gene>
    <name evidence="4" type="ORF">AA0115_g7097</name>
</gene>
<organism evidence="4 5">
    <name type="scientific">Alternaria tenuissima</name>
    <dbReference type="NCBI Taxonomy" id="119927"/>
    <lineage>
        <taxon>Eukaryota</taxon>
        <taxon>Fungi</taxon>
        <taxon>Dikarya</taxon>
        <taxon>Ascomycota</taxon>
        <taxon>Pezizomycotina</taxon>
        <taxon>Dothideomycetes</taxon>
        <taxon>Pleosporomycetidae</taxon>
        <taxon>Pleosporales</taxon>
        <taxon>Pleosporineae</taxon>
        <taxon>Pleosporaceae</taxon>
        <taxon>Alternaria</taxon>
        <taxon>Alternaria sect. Alternaria</taxon>
        <taxon>Alternaria alternata complex</taxon>
    </lineage>
</organism>
<dbReference type="PROSITE" id="PS51253">
    <property type="entry name" value="HTH_CENPB"/>
    <property type="match status" value="1"/>
</dbReference>
<dbReference type="InterPro" id="IPR004875">
    <property type="entry name" value="DDE_SF_endonuclease_dom"/>
</dbReference>
<dbReference type="PANTHER" id="PTHR19303:SF74">
    <property type="entry name" value="POGO TRANSPOSABLE ELEMENT WITH KRAB DOMAIN"/>
    <property type="match status" value="1"/>
</dbReference>
<dbReference type="Pfam" id="PF03221">
    <property type="entry name" value="HTH_Tnp_Tc5"/>
    <property type="match status" value="1"/>
</dbReference>
<proteinExistence type="predicted"/>
<feature type="compositionally biased region" description="Basic and acidic residues" evidence="2">
    <location>
        <begin position="527"/>
        <end position="557"/>
    </location>
</feature>
<accession>A0AB37WH86</accession>
<comment type="caution">
    <text evidence="4">The sequence shown here is derived from an EMBL/GenBank/DDBJ whole genome shotgun (WGS) entry which is preliminary data.</text>
</comment>
<evidence type="ECO:0000256" key="2">
    <source>
        <dbReference type="SAM" id="MobiDB-lite"/>
    </source>
</evidence>
<evidence type="ECO:0000313" key="5">
    <source>
        <dbReference type="Proteomes" id="UP000292340"/>
    </source>
</evidence>
<name>A0AB37WH86_9PLEO</name>
<evidence type="ECO:0000313" key="4">
    <source>
        <dbReference type="EMBL" id="RYN26376.1"/>
    </source>
</evidence>
<protein>
    <recommendedName>
        <fullName evidence="3">HTH CENPB-type domain-containing protein</fullName>
    </recommendedName>
</protein>
<reference evidence="4" key="2">
    <citation type="journal article" date="2019" name="bioRxiv">
        <title>Genomics, evolutionary history and diagnostics of the Alternaria alternata species group including apple and Asian pear pathotypes.</title>
        <authorList>
            <person name="Armitage A.D."/>
            <person name="Cockerton H.M."/>
            <person name="Sreenivasaprasad S."/>
            <person name="Woodhall J.W."/>
            <person name="Lane C.R."/>
            <person name="Harrison R.J."/>
            <person name="Clarkson J.P."/>
        </authorList>
    </citation>
    <scope>NUCLEOTIDE SEQUENCE</scope>
    <source>
        <strain evidence="4">FERA 1164</strain>
    </source>
</reference>
<dbReference type="PANTHER" id="PTHR19303">
    <property type="entry name" value="TRANSPOSON"/>
    <property type="match status" value="1"/>
</dbReference>
<feature type="compositionally biased region" description="Basic residues" evidence="2">
    <location>
        <begin position="568"/>
        <end position="581"/>
    </location>
</feature>
<feature type="compositionally biased region" description="Low complexity" evidence="2">
    <location>
        <begin position="585"/>
        <end position="601"/>
    </location>
</feature>
<sequence>MDPIQEAIREIESREPGEQFSYQQLAKKYGVNRCTLARRHKGIHEAHGLRRLSLHPHHETELVQYIDTLTERRLPPSREMIQRFASDLAGKEVSETWVTRFLQRHPNHLISAYSKGMSKLRCNADSGAKYSLYFKLLAEKIEEYNVQPTHIFNMDEKGFQLGRIGRTKRIFSKARWVKKGVRQPLEDGSSEWITVVACICWDGSVLSPSLIFKAANGAIQTSWVDAVQAGNHSVFTTSSPSGWSNNDIGLHWLKEVFERETRRYALTGYRLLLLDGHGSHVTMKFIEYCNDHKILLAIYPPHATHTLQPLDVVMFKPLANAYSTELTQYLQDSQGLLNITKGDFFPLFWRSWTKVFKPPLIKKSFEATGIHPPNPDVVLKKFAKEGSDSEASSTSVLSAEDWLKLKSIVRQEVKDQSSKGVKKLQRSLHHLAAQNTLLHGELKGLRQSLAIKKRREIKSYTLQLEDHPEYHGGAVWWSPTSVKRVRDNKLQQQQQAELEKLQKAEQAEASKAARNCELQLRAARRVEREKGWEETRKRKAEEKAEREHRRSLREAAKAIELPQSGKRKDLKSHKPATKRQKRGDVAPAVVGAARVARAAPPRSRRQRPITPSKKLSE</sequence>
<feature type="domain" description="HTH CENPB-type" evidence="3">
    <location>
        <begin position="46"/>
        <end position="111"/>
    </location>
</feature>
<dbReference type="Proteomes" id="UP000292340">
    <property type="component" value="Unassembled WGS sequence"/>
</dbReference>
<dbReference type="SMART" id="SM00674">
    <property type="entry name" value="CENPB"/>
    <property type="match status" value="1"/>
</dbReference>
<dbReference type="AlphaFoldDB" id="A0AB37WH86"/>
<reference evidence="4" key="1">
    <citation type="submission" date="2017-10" db="EMBL/GenBank/DDBJ databases">
        <authorList>
            <person name="Armitage A.D."/>
            <person name="Barbara D.J."/>
            <person name="Woodhall J.W."/>
            <person name="Sreenivasaprasad S."/>
            <person name="Lane C.R."/>
            <person name="Clarkson J.P."/>
            <person name="Harrison R.J."/>
        </authorList>
    </citation>
    <scope>NUCLEOTIDE SEQUENCE</scope>
    <source>
        <strain evidence="4">FERA 1164</strain>
    </source>
</reference>
<dbReference type="GO" id="GO:0003677">
    <property type="term" value="F:DNA binding"/>
    <property type="evidence" value="ECO:0007669"/>
    <property type="project" value="UniProtKB-KW"/>
</dbReference>
<keyword evidence="1" id="KW-0238">DNA-binding</keyword>
<dbReference type="GO" id="GO:0005634">
    <property type="term" value="C:nucleus"/>
    <property type="evidence" value="ECO:0007669"/>
    <property type="project" value="TreeGrafter"/>
</dbReference>
<dbReference type="InterPro" id="IPR006600">
    <property type="entry name" value="HTH_CenpB_DNA-bd_dom"/>
</dbReference>
<dbReference type="Pfam" id="PF03184">
    <property type="entry name" value="DDE_1"/>
    <property type="match status" value="1"/>
</dbReference>
<evidence type="ECO:0000256" key="1">
    <source>
        <dbReference type="ARBA" id="ARBA00023125"/>
    </source>
</evidence>